<dbReference type="Gene3D" id="3.30.160.60">
    <property type="entry name" value="Classic Zinc Finger"/>
    <property type="match status" value="1"/>
</dbReference>
<organism evidence="12 13">
    <name type="scientific">Babesia ovis</name>
    <dbReference type="NCBI Taxonomy" id="5869"/>
    <lineage>
        <taxon>Eukaryota</taxon>
        <taxon>Sar</taxon>
        <taxon>Alveolata</taxon>
        <taxon>Apicomplexa</taxon>
        <taxon>Aconoidasida</taxon>
        <taxon>Piroplasmida</taxon>
        <taxon>Babesiidae</taxon>
        <taxon>Babesia</taxon>
    </lineage>
</organism>
<keyword evidence="7" id="KW-0862">Zinc</keyword>
<dbReference type="InterPro" id="IPR036236">
    <property type="entry name" value="Znf_C2H2_sf"/>
</dbReference>
<dbReference type="AlphaFoldDB" id="A0A9W5TB74"/>
<evidence type="ECO:0000313" key="12">
    <source>
        <dbReference type="EMBL" id="GFE54466.1"/>
    </source>
</evidence>
<gene>
    <name evidence="12" type="ORF">BaOVIS_018700</name>
</gene>
<evidence type="ECO:0000256" key="7">
    <source>
        <dbReference type="ARBA" id="ARBA00022833"/>
    </source>
</evidence>
<dbReference type="GO" id="GO:0005634">
    <property type="term" value="C:nucleus"/>
    <property type="evidence" value="ECO:0007669"/>
    <property type="project" value="UniProtKB-SubCell"/>
</dbReference>
<comment type="subcellular location">
    <subcellularLocation>
        <location evidence="2">Cytoplasm</location>
    </subcellularLocation>
    <subcellularLocation>
        <location evidence="1">Nucleus</location>
    </subcellularLocation>
</comment>
<evidence type="ECO:0000313" key="13">
    <source>
        <dbReference type="Proteomes" id="UP001057455"/>
    </source>
</evidence>
<dbReference type="InterPro" id="IPR013087">
    <property type="entry name" value="Znf_C2H2_type"/>
</dbReference>
<accession>A0A9W5TB74</accession>
<dbReference type="PANTHER" id="PTHR46095">
    <property type="entry name" value="ZINC FINGER PROTEIN 593"/>
    <property type="match status" value="1"/>
</dbReference>
<protein>
    <submittedName>
        <fullName evidence="12">Bud site selection protein</fullName>
    </submittedName>
</protein>
<keyword evidence="13" id="KW-1185">Reference proteome</keyword>
<name>A0A9W5TB74_BABOV</name>
<dbReference type="PROSITE" id="PS00028">
    <property type="entry name" value="ZINC_FINGER_C2H2_1"/>
    <property type="match status" value="1"/>
</dbReference>
<keyword evidence="8" id="KW-0539">Nucleus</keyword>
<dbReference type="InterPro" id="IPR051879">
    <property type="entry name" value="C2H2-ZF_Maturation_Protein"/>
</dbReference>
<dbReference type="InterPro" id="IPR022755">
    <property type="entry name" value="Znf_C2H2_jaz"/>
</dbReference>
<dbReference type="GO" id="GO:0003676">
    <property type="term" value="F:nucleic acid binding"/>
    <property type="evidence" value="ECO:0007669"/>
    <property type="project" value="InterPro"/>
</dbReference>
<keyword evidence="3" id="KW-0963">Cytoplasm</keyword>
<evidence type="ECO:0000256" key="5">
    <source>
        <dbReference type="ARBA" id="ARBA00022723"/>
    </source>
</evidence>
<dbReference type="Proteomes" id="UP001057455">
    <property type="component" value="Unassembled WGS sequence"/>
</dbReference>
<evidence type="ECO:0000256" key="9">
    <source>
        <dbReference type="ARBA" id="ARBA00038064"/>
    </source>
</evidence>
<evidence type="ECO:0000256" key="1">
    <source>
        <dbReference type="ARBA" id="ARBA00004123"/>
    </source>
</evidence>
<keyword evidence="4" id="KW-0690">Ribosome biogenesis</keyword>
<dbReference type="PANTHER" id="PTHR46095:SF1">
    <property type="entry name" value="ZINC FINGER PROTEIN 593"/>
    <property type="match status" value="1"/>
</dbReference>
<feature type="region of interest" description="Disordered" evidence="10">
    <location>
        <begin position="75"/>
        <end position="98"/>
    </location>
</feature>
<keyword evidence="5" id="KW-0479">Metal-binding</keyword>
<evidence type="ECO:0000256" key="4">
    <source>
        <dbReference type="ARBA" id="ARBA00022517"/>
    </source>
</evidence>
<dbReference type="OrthoDB" id="24683at2759"/>
<evidence type="ECO:0000256" key="3">
    <source>
        <dbReference type="ARBA" id="ARBA00022490"/>
    </source>
</evidence>
<dbReference type="InterPro" id="IPR003604">
    <property type="entry name" value="Matrin/U1-like-C_Znf_C2H2"/>
</dbReference>
<evidence type="ECO:0000256" key="8">
    <source>
        <dbReference type="ARBA" id="ARBA00023242"/>
    </source>
</evidence>
<comment type="caution">
    <text evidence="12">The sequence shown here is derived from an EMBL/GenBank/DDBJ whole genome shotgun (WGS) entry which is preliminary data.</text>
</comment>
<dbReference type="SUPFAM" id="SSF57667">
    <property type="entry name" value="beta-beta-alpha zinc fingers"/>
    <property type="match status" value="1"/>
</dbReference>
<reference evidence="12" key="1">
    <citation type="submission" date="2019-12" db="EMBL/GenBank/DDBJ databases">
        <title>Genome sequence of Babesia ovis.</title>
        <authorList>
            <person name="Yamagishi J."/>
            <person name="Sevinc F."/>
            <person name="Xuan X."/>
        </authorList>
    </citation>
    <scope>NUCLEOTIDE SEQUENCE</scope>
    <source>
        <strain evidence="12">Selcuk</strain>
    </source>
</reference>
<dbReference type="GO" id="GO:0005737">
    <property type="term" value="C:cytoplasm"/>
    <property type="evidence" value="ECO:0007669"/>
    <property type="project" value="UniProtKB-SubCell"/>
</dbReference>
<dbReference type="GO" id="GO:0008270">
    <property type="term" value="F:zinc ion binding"/>
    <property type="evidence" value="ECO:0007669"/>
    <property type="project" value="UniProtKB-KW"/>
</dbReference>
<proteinExistence type="inferred from homology"/>
<comment type="similarity">
    <text evidence="9">Belongs to the ZNF593/BUD20 C2H2-type zinc-finger protein family.</text>
</comment>
<feature type="domain" description="C2H2-type" evidence="11">
    <location>
        <begin position="62"/>
        <end position="84"/>
    </location>
</feature>
<dbReference type="SMART" id="SM00451">
    <property type="entry name" value="ZnF_U1"/>
    <property type="match status" value="1"/>
</dbReference>
<keyword evidence="6" id="KW-0863">Zinc-finger</keyword>
<evidence type="ECO:0000256" key="2">
    <source>
        <dbReference type="ARBA" id="ARBA00004496"/>
    </source>
</evidence>
<evidence type="ECO:0000256" key="10">
    <source>
        <dbReference type="SAM" id="MobiDB-lite"/>
    </source>
</evidence>
<dbReference type="EMBL" id="BLIY01000016">
    <property type="protein sequence ID" value="GFE54466.1"/>
    <property type="molecule type" value="Genomic_DNA"/>
</dbReference>
<feature type="compositionally biased region" description="Basic residues" evidence="10">
    <location>
        <begin position="77"/>
        <end position="89"/>
    </location>
</feature>
<sequence>MGGRRKARHKGIGKKRHLKRGIRDLKHRGKDIDQVYEAVMANDMEVDGDVDGSDDGKEGPYCKYCDRHFIDKSAMQSHKREKGHKKRVKEVHAYQPMD</sequence>
<dbReference type="Pfam" id="PF12171">
    <property type="entry name" value="zf-C2H2_jaz"/>
    <property type="match status" value="1"/>
</dbReference>
<evidence type="ECO:0000256" key="6">
    <source>
        <dbReference type="ARBA" id="ARBA00022771"/>
    </source>
</evidence>
<dbReference type="GO" id="GO:0042254">
    <property type="term" value="P:ribosome biogenesis"/>
    <property type="evidence" value="ECO:0007669"/>
    <property type="project" value="UniProtKB-KW"/>
</dbReference>
<evidence type="ECO:0000259" key="11">
    <source>
        <dbReference type="PROSITE" id="PS00028"/>
    </source>
</evidence>